<reference evidence="1 2" key="2">
    <citation type="journal article" date="2016" name="Genome Announc.">
        <title>Complete Genome Sequence of Algoriphagus sp. Strain M8-2, Isolated from a Brackish Lake.</title>
        <authorList>
            <person name="Muraguchi Y."/>
            <person name="Kushimoto K."/>
            <person name="Ohtsubo Y."/>
            <person name="Suzuki T."/>
            <person name="Dohra H."/>
            <person name="Kimbara K."/>
            <person name="Shintani M."/>
        </authorList>
    </citation>
    <scope>NUCLEOTIDE SEQUENCE [LARGE SCALE GENOMIC DNA]</scope>
    <source>
        <strain evidence="1 2">M8-2</strain>
    </source>
</reference>
<dbReference type="OrthoDB" id="650068at2"/>
<dbReference type="AlphaFoldDB" id="A0A142EN29"/>
<organism evidence="1 2">
    <name type="scientific">Algoriphagus sanaruensis</name>
    <dbReference type="NCBI Taxonomy" id="1727163"/>
    <lineage>
        <taxon>Bacteria</taxon>
        <taxon>Pseudomonadati</taxon>
        <taxon>Bacteroidota</taxon>
        <taxon>Cytophagia</taxon>
        <taxon>Cytophagales</taxon>
        <taxon>Cyclobacteriaceae</taxon>
        <taxon>Algoriphagus</taxon>
    </lineage>
</organism>
<keyword evidence="2" id="KW-1185">Reference proteome</keyword>
<dbReference type="EMBL" id="CP012836">
    <property type="protein sequence ID" value="AMQ56534.1"/>
    <property type="molecule type" value="Genomic_DNA"/>
</dbReference>
<sequence length="265" mass="29587">MFINPIPARVHSLGKTFALFVLTVACFQSVSFSQTVEQAKTFHVNGTVTATNNGISLIPSFSLGRPAAFFDFSVGGERLSFDPMFRFGMDGKPWTFVLWGRYKVIKDKRFTLSVGAHPAFMFRDMTVLVDGKPVTMMGTQRFIAGEILPMYKVNNHFSVGIYYLQGHGLNPIPPKSSKFLALNTVFSNLALSKEISLRMNPQVYFLSVDGVTGTYVTSSFTVTKKDFPIGFQTLFNQKIKSDVAGDNLVWNLSLLYNFSTNFSKK</sequence>
<proteinExistence type="predicted"/>
<dbReference type="STRING" id="1727163.AO498_08900"/>
<evidence type="ECO:0000313" key="1">
    <source>
        <dbReference type="EMBL" id="AMQ56534.1"/>
    </source>
</evidence>
<name>A0A142EN29_9BACT</name>
<dbReference type="KEGG" id="alm:AO498_08900"/>
<dbReference type="Proteomes" id="UP000073816">
    <property type="component" value="Chromosome"/>
</dbReference>
<reference evidence="2" key="1">
    <citation type="submission" date="2015-09" db="EMBL/GenBank/DDBJ databases">
        <title>Complete sequence of Algoriphagus sp. M8-2.</title>
        <authorList>
            <person name="Shintani M."/>
        </authorList>
    </citation>
    <scope>NUCLEOTIDE SEQUENCE [LARGE SCALE GENOMIC DNA]</scope>
    <source>
        <strain evidence="2">M8-2</strain>
    </source>
</reference>
<gene>
    <name evidence="1" type="ORF">AO498_08900</name>
</gene>
<accession>A0A142EN29</accession>
<protein>
    <submittedName>
        <fullName evidence="1">Uncharacterized protein</fullName>
    </submittedName>
</protein>
<dbReference type="RefSeq" id="WP_067546241.1">
    <property type="nucleotide sequence ID" value="NZ_CP012836.1"/>
</dbReference>
<evidence type="ECO:0000313" key="2">
    <source>
        <dbReference type="Proteomes" id="UP000073816"/>
    </source>
</evidence>
<dbReference type="PATRIC" id="fig|1727163.4.peg.1859"/>